<dbReference type="Proteomes" id="UP000238196">
    <property type="component" value="Unassembled WGS sequence"/>
</dbReference>
<evidence type="ECO:0000313" key="1">
    <source>
        <dbReference type="EMBL" id="PPC74504.1"/>
    </source>
</evidence>
<dbReference type="EMBL" id="PRLP01000143">
    <property type="protein sequence ID" value="PPC74504.1"/>
    <property type="molecule type" value="Genomic_DNA"/>
</dbReference>
<sequence>MVVSYIAEASDTHPSDTSRLRHWRVVLMEQQRRHILASYEEVIDEDAGRTISESTVWIDTAPYMLTPTQRAFAIRLDIETSPSYGDGGLSDYMTLFVTEGHALKPVIHLLPTRFWYFRSPNPCLYPSISPVTERAQSTFQLLPSQHHGYFDIHMISTAHTTANSADGSETLLSQRRFSNTFAYNGKEYDIPGWELLPSPQWWPE</sequence>
<accession>A0A2S5KI62</accession>
<organism evidence="1 2">
    <name type="scientific">Proteobacteria bacterium 228</name>
    <dbReference type="NCBI Taxonomy" id="2083153"/>
    <lineage>
        <taxon>Bacteria</taxon>
        <taxon>Pseudomonadati</taxon>
        <taxon>Pseudomonadota</taxon>
    </lineage>
</organism>
<dbReference type="OrthoDB" id="7202514at2"/>
<name>A0A2S5KI62_9PROT</name>
<evidence type="ECO:0000313" key="2">
    <source>
        <dbReference type="Proteomes" id="UP000238196"/>
    </source>
</evidence>
<dbReference type="AlphaFoldDB" id="A0A2S5KI62"/>
<comment type="caution">
    <text evidence="1">The sequence shown here is derived from an EMBL/GenBank/DDBJ whole genome shotgun (WGS) entry which is preliminary data.</text>
</comment>
<proteinExistence type="predicted"/>
<reference evidence="1 2" key="1">
    <citation type="submission" date="2018-02" db="EMBL/GenBank/DDBJ databases">
        <title>novel marine gammaproteobacteria from coastal saline agro ecosystem.</title>
        <authorList>
            <person name="Krishnan R."/>
            <person name="Ramesh Kumar N."/>
        </authorList>
    </citation>
    <scope>NUCLEOTIDE SEQUENCE [LARGE SCALE GENOMIC DNA]</scope>
    <source>
        <strain evidence="1 2">228</strain>
    </source>
</reference>
<gene>
    <name evidence="1" type="ORF">C4K68_24560</name>
</gene>
<protein>
    <submittedName>
        <fullName evidence="1">Uncharacterized protein</fullName>
    </submittedName>
</protein>